<name>A0A1A8WQ66_PLAOA</name>
<keyword evidence="2" id="KW-1133">Transmembrane helix</keyword>
<dbReference type="AlphaFoldDB" id="A0A1A8WQ66"/>
<evidence type="ECO:0000313" key="3">
    <source>
        <dbReference type="EMBL" id="SBS95046.1"/>
    </source>
</evidence>
<feature type="compositionally biased region" description="Basic and acidic residues" evidence="1">
    <location>
        <begin position="234"/>
        <end position="253"/>
    </location>
</feature>
<accession>A0A1A8WQ66</accession>
<keyword evidence="2" id="KW-0472">Membrane</keyword>
<dbReference type="InterPro" id="IPR008780">
    <property type="entry name" value="Plasmodium_Vir"/>
</dbReference>
<feature type="transmembrane region" description="Helical" evidence="2">
    <location>
        <begin position="261"/>
        <end position="282"/>
    </location>
</feature>
<feature type="region of interest" description="Disordered" evidence="1">
    <location>
        <begin position="218"/>
        <end position="253"/>
    </location>
</feature>
<evidence type="ECO:0000313" key="4">
    <source>
        <dbReference type="Proteomes" id="UP000078560"/>
    </source>
</evidence>
<keyword evidence="2" id="KW-0812">Transmembrane</keyword>
<evidence type="ECO:0000256" key="1">
    <source>
        <dbReference type="SAM" id="MobiDB-lite"/>
    </source>
</evidence>
<protein>
    <submittedName>
        <fullName evidence="3">PIR Superfamily Protein</fullName>
    </submittedName>
</protein>
<dbReference type="Pfam" id="PF05795">
    <property type="entry name" value="Plasmodium_Vir"/>
    <property type="match status" value="1"/>
</dbReference>
<dbReference type="EMBL" id="FLQU01001928">
    <property type="protein sequence ID" value="SBS95046.1"/>
    <property type="molecule type" value="Genomic_DNA"/>
</dbReference>
<dbReference type="VEuPathDB" id="PlasmoDB:PocGH01_00160200"/>
<dbReference type="Proteomes" id="UP000078560">
    <property type="component" value="Unassembled WGS sequence"/>
</dbReference>
<sequence length="341" mass="39675">MTDKDLEDITQNAIKNYRNLNGHYKSYNHDDICNEVETNLVKYEGINDFCMNVTGILKKFNELSFYGSSDIRKCTIVNLWLFDYIVNEIIKDDPSKNITAVLSELFKFWNKIISHNICDIETSLQHKNYLNDIKKLYDYAINYDALKMYAVGNMYTCSKSVKEYIERINNLYEEVKQKCVSYEYGNCKLLKDIENYYSRDYLYQVTCDKVKDSDLKGGEREIGSSYPTRGQEQGTRHEHHSVSGDGSHSAEMHNVDTPSPFASTIMGILFPMFGIAFISFIFHKFTPLGSWLHTRVLRKVIKNDNMDKEVGNESLEDTYNYIGTNYELNERDIGYHPVNND</sequence>
<evidence type="ECO:0000256" key="2">
    <source>
        <dbReference type="SAM" id="Phobius"/>
    </source>
</evidence>
<organism evidence="3 4">
    <name type="scientific">Plasmodium ovale curtisi</name>
    <dbReference type="NCBI Taxonomy" id="864141"/>
    <lineage>
        <taxon>Eukaryota</taxon>
        <taxon>Sar</taxon>
        <taxon>Alveolata</taxon>
        <taxon>Apicomplexa</taxon>
        <taxon>Aconoidasida</taxon>
        <taxon>Haemosporida</taxon>
        <taxon>Plasmodiidae</taxon>
        <taxon>Plasmodium</taxon>
        <taxon>Plasmodium (Plasmodium)</taxon>
    </lineage>
</organism>
<reference evidence="4" key="1">
    <citation type="submission" date="2016-05" db="EMBL/GenBank/DDBJ databases">
        <authorList>
            <person name="Naeem Raeece"/>
        </authorList>
    </citation>
    <scope>NUCLEOTIDE SEQUENCE [LARGE SCALE GENOMIC DNA]</scope>
</reference>
<gene>
    <name evidence="3" type="ORF">POVCU2_0092690</name>
</gene>
<proteinExistence type="predicted"/>